<dbReference type="AlphaFoldDB" id="A0A3S0K3X0"/>
<dbReference type="OrthoDB" id="1490051at2"/>
<protein>
    <recommendedName>
        <fullName evidence="3">T9SS type A sorting domain-containing protein</fullName>
    </recommendedName>
</protein>
<sequence>MKTTPSLLQRPGGWHLLLLALLLPAWAGGQHPASRSVALHTVRPPAGAAPTAAAPEASPAPVALSTWAVGRTPQGALLTWDAVGKAAGRFDVERSTDGVAFRAVGTVPVRTAGPGYRFLDPAPGAEAVYYRLRFPGGFSEVLPLPAADWELTPNPAAEWLSCGPASGDYCIRDAAKRLVLSGHLGPGQRIDLRRLRNGSYTLELRAGSQRTTRSFVKYTP</sequence>
<dbReference type="EMBL" id="RXOF01000010">
    <property type="protein sequence ID" value="RTQ48198.1"/>
    <property type="molecule type" value="Genomic_DNA"/>
</dbReference>
<proteinExistence type="predicted"/>
<keyword evidence="2" id="KW-1185">Reference proteome</keyword>
<evidence type="ECO:0008006" key="3">
    <source>
        <dbReference type="Google" id="ProtNLM"/>
    </source>
</evidence>
<organism evidence="1 2">
    <name type="scientific">Hymenobacter gummosus</name>
    <dbReference type="NCBI Taxonomy" id="1776032"/>
    <lineage>
        <taxon>Bacteria</taxon>
        <taxon>Pseudomonadati</taxon>
        <taxon>Bacteroidota</taxon>
        <taxon>Cytophagia</taxon>
        <taxon>Cytophagales</taxon>
        <taxon>Hymenobacteraceae</taxon>
        <taxon>Hymenobacter</taxon>
    </lineage>
</organism>
<evidence type="ECO:0000313" key="1">
    <source>
        <dbReference type="EMBL" id="RTQ48198.1"/>
    </source>
</evidence>
<comment type="caution">
    <text evidence="1">The sequence shown here is derived from an EMBL/GenBank/DDBJ whole genome shotgun (WGS) entry which is preliminary data.</text>
</comment>
<dbReference type="RefSeq" id="WP_126694439.1">
    <property type="nucleotide sequence ID" value="NZ_RXOF01000010.1"/>
</dbReference>
<name>A0A3S0K3X0_9BACT</name>
<evidence type="ECO:0000313" key="2">
    <source>
        <dbReference type="Proteomes" id="UP000282184"/>
    </source>
</evidence>
<dbReference type="Proteomes" id="UP000282184">
    <property type="component" value="Unassembled WGS sequence"/>
</dbReference>
<gene>
    <name evidence="1" type="ORF">EJV47_17360</name>
</gene>
<accession>A0A3S0K3X0</accession>
<reference evidence="1 2" key="1">
    <citation type="submission" date="2018-12" db="EMBL/GenBank/DDBJ databases">
        <title>Hymenobacter gummosus sp. nov., isolated from a spring.</title>
        <authorList>
            <person name="Nie L."/>
        </authorList>
    </citation>
    <scope>NUCLEOTIDE SEQUENCE [LARGE SCALE GENOMIC DNA]</scope>
    <source>
        <strain evidence="1 2">KCTC 52166</strain>
    </source>
</reference>